<dbReference type="Pfam" id="PF00501">
    <property type="entry name" value="AMP-binding"/>
    <property type="match status" value="1"/>
</dbReference>
<feature type="domain" description="AMP-dependent synthetase/ligase" evidence="2">
    <location>
        <begin position="9"/>
        <end position="322"/>
    </location>
</feature>
<gene>
    <name evidence="3" type="ORF">JJ685_11405</name>
</gene>
<dbReference type="Pfam" id="PF23562">
    <property type="entry name" value="AMP-binding_C_3"/>
    <property type="match status" value="1"/>
</dbReference>
<keyword evidence="4" id="KW-1185">Reference proteome</keyword>
<dbReference type="PANTHER" id="PTHR43767">
    <property type="entry name" value="LONG-CHAIN-FATTY-ACID--COA LIGASE"/>
    <property type="match status" value="1"/>
</dbReference>
<name>A0A937CTL8_9BURK</name>
<evidence type="ECO:0000259" key="2">
    <source>
        <dbReference type="Pfam" id="PF00501"/>
    </source>
</evidence>
<dbReference type="InterPro" id="IPR000873">
    <property type="entry name" value="AMP-dep_synth/lig_dom"/>
</dbReference>
<sequence length="491" mass="50904">MRVSSWRAALEGPGLSWSPYQLESAAARFAGVLRARGSTVLATLMDNGPAWIVADLAASRAGVVHVPLPAFFTPEQVRHALAAAGVDTLLTTPQGAAAWPQGASAQCAVAEQPLVLLGLPGARVPMPPGTAKITFTSGSTAAPKGVCLDANAMRRAAAGLVTALEPLDIRRHLCVLPLAVLLENLAGVLAPLARGATVVVPPLAEVGLSGSSGFDPATFDAAVRRHEPDSLILLPQMLRAWTAWLQYAGRRASASLRMVAVGGAAVGEPLLLAARERGIPAHEGYGLSEGASVQTLNLPGQDRPGSAGRPLPHARLRIAGDGEIEMAGTLMAGYLGDGAPVPQWWPTGDLGRIDEDGFLHVEGRKKNVLITGFGRNVSPEWVETALRGDPRIAQAVVFGDGQQALSAVLWPLAAGVPDQALAGAVEAANATLPDYARVGRWVRARAAFDAQARLATPNGRPLRGAILALHADALGLPASPSASKEPHDFLP</sequence>
<evidence type="ECO:0000313" key="4">
    <source>
        <dbReference type="Proteomes" id="UP000599109"/>
    </source>
</evidence>
<dbReference type="Gene3D" id="3.40.50.12780">
    <property type="entry name" value="N-terminal domain of ligase-like"/>
    <property type="match status" value="1"/>
</dbReference>
<reference evidence="3 4" key="1">
    <citation type="journal article" date="2017" name="Int. J. Syst. Evol. Microbiol.">
        <title>Ramlibacter monticola sp. nov., isolated from forest soil.</title>
        <authorList>
            <person name="Chaudhary D.K."/>
            <person name="Kim J."/>
        </authorList>
    </citation>
    <scope>NUCLEOTIDE SEQUENCE [LARGE SCALE GENOMIC DNA]</scope>
    <source>
        <strain evidence="3 4">KACC 19175</strain>
    </source>
</reference>
<dbReference type="RefSeq" id="WP_201674350.1">
    <property type="nucleotide sequence ID" value="NZ_JAEQNE010000002.1"/>
</dbReference>
<evidence type="ECO:0000256" key="1">
    <source>
        <dbReference type="ARBA" id="ARBA00022598"/>
    </source>
</evidence>
<dbReference type="AlphaFoldDB" id="A0A937CTL8"/>
<keyword evidence="1" id="KW-0436">Ligase</keyword>
<dbReference type="Proteomes" id="UP000599109">
    <property type="component" value="Unassembled WGS sequence"/>
</dbReference>
<dbReference type="GO" id="GO:0016874">
    <property type="term" value="F:ligase activity"/>
    <property type="evidence" value="ECO:0007669"/>
    <property type="project" value="UniProtKB-KW"/>
</dbReference>
<dbReference type="SUPFAM" id="SSF56801">
    <property type="entry name" value="Acetyl-CoA synthetase-like"/>
    <property type="match status" value="1"/>
</dbReference>
<dbReference type="InterPro" id="IPR045851">
    <property type="entry name" value="AMP-bd_C_sf"/>
</dbReference>
<comment type="caution">
    <text evidence="3">The sequence shown here is derived from an EMBL/GenBank/DDBJ whole genome shotgun (WGS) entry which is preliminary data.</text>
</comment>
<dbReference type="InterPro" id="IPR050237">
    <property type="entry name" value="ATP-dep_AMP-bd_enzyme"/>
</dbReference>
<accession>A0A937CTL8</accession>
<dbReference type="EMBL" id="JAEQNE010000002">
    <property type="protein sequence ID" value="MBL0391743.1"/>
    <property type="molecule type" value="Genomic_DNA"/>
</dbReference>
<dbReference type="Gene3D" id="3.30.300.30">
    <property type="match status" value="1"/>
</dbReference>
<dbReference type="InterPro" id="IPR042099">
    <property type="entry name" value="ANL_N_sf"/>
</dbReference>
<proteinExistence type="predicted"/>
<evidence type="ECO:0000313" key="3">
    <source>
        <dbReference type="EMBL" id="MBL0391743.1"/>
    </source>
</evidence>
<organism evidence="3 4">
    <name type="scientific">Ramlibacter monticola</name>
    <dbReference type="NCBI Taxonomy" id="1926872"/>
    <lineage>
        <taxon>Bacteria</taxon>
        <taxon>Pseudomonadati</taxon>
        <taxon>Pseudomonadota</taxon>
        <taxon>Betaproteobacteria</taxon>
        <taxon>Burkholderiales</taxon>
        <taxon>Comamonadaceae</taxon>
        <taxon>Ramlibacter</taxon>
    </lineage>
</organism>
<dbReference type="PANTHER" id="PTHR43767:SF8">
    <property type="entry name" value="LONG-CHAIN-FATTY-ACID--COA LIGASE"/>
    <property type="match status" value="1"/>
</dbReference>
<protein>
    <submittedName>
        <fullName evidence="3">AMP-binding protein</fullName>
    </submittedName>
</protein>